<organism evidence="1 2">
    <name type="scientific">Toxocara canis</name>
    <name type="common">Canine roundworm</name>
    <dbReference type="NCBI Taxonomy" id="6265"/>
    <lineage>
        <taxon>Eukaryota</taxon>
        <taxon>Metazoa</taxon>
        <taxon>Ecdysozoa</taxon>
        <taxon>Nematoda</taxon>
        <taxon>Chromadorea</taxon>
        <taxon>Rhabditida</taxon>
        <taxon>Spirurina</taxon>
        <taxon>Ascaridomorpha</taxon>
        <taxon>Ascaridoidea</taxon>
        <taxon>Toxocaridae</taxon>
        <taxon>Toxocara</taxon>
    </lineage>
</organism>
<comment type="caution">
    <text evidence="1">The sequence shown here is derived from an EMBL/GenBank/DDBJ whole genome shotgun (WGS) entry which is preliminary data.</text>
</comment>
<evidence type="ECO:0000313" key="1">
    <source>
        <dbReference type="EMBL" id="KHN83613.1"/>
    </source>
</evidence>
<reference evidence="1 2" key="1">
    <citation type="submission" date="2014-11" db="EMBL/GenBank/DDBJ databases">
        <title>Genetic blueprint of the zoonotic pathogen Toxocara canis.</title>
        <authorList>
            <person name="Zhu X.-Q."/>
            <person name="Korhonen P.K."/>
            <person name="Cai H."/>
            <person name="Young N.D."/>
            <person name="Nejsum P."/>
            <person name="von Samson-Himmelstjerna G."/>
            <person name="Boag P.R."/>
            <person name="Tan P."/>
            <person name="Li Q."/>
            <person name="Min J."/>
            <person name="Yang Y."/>
            <person name="Wang X."/>
            <person name="Fang X."/>
            <person name="Hall R.S."/>
            <person name="Hofmann A."/>
            <person name="Sternberg P.W."/>
            <person name="Jex A.R."/>
            <person name="Gasser R.B."/>
        </authorList>
    </citation>
    <scope>NUCLEOTIDE SEQUENCE [LARGE SCALE GENOMIC DNA]</scope>
    <source>
        <strain evidence="1">PN_DK_2014</strain>
    </source>
</reference>
<name>A0A0B2VPV9_TOXCA</name>
<proteinExistence type="predicted"/>
<keyword evidence="2" id="KW-1185">Reference proteome</keyword>
<protein>
    <submittedName>
        <fullName evidence="1">Uncharacterized protein</fullName>
    </submittedName>
</protein>
<dbReference type="EMBL" id="JPKZ01001177">
    <property type="protein sequence ID" value="KHN83613.1"/>
    <property type="molecule type" value="Genomic_DNA"/>
</dbReference>
<dbReference type="Proteomes" id="UP000031036">
    <property type="component" value="Unassembled WGS sequence"/>
</dbReference>
<accession>A0A0B2VPV9</accession>
<evidence type="ECO:0000313" key="2">
    <source>
        <dbReference type="Proteomes" id="UP000031036"/>
    </source>
</evidence>
<dbReference type="AlphaFoldDB" id="A0A0B2VPV9"/>
<sequence length="91" mass="10580">MGAKTRPRNRKYVRLNYLLVKYMRKYQSTCALHHGNRTSAPGNPFDSRRLHCIEEDYALDRDGHEHGHIPTFARNAAVDMNLALRAEDTRL</sequence>
<gene>
    <name evidence="1" type="ORF">Tcan_17473</name>
</gene>